<organism evidence="8 9">
    <name type="scientific">Humicola insolens</name>
    <name type="common">Soft-rot fungus</name>
    <dbReference type="NCBI Taxonomy" id="85995"/>
    <lineage>
        <taxon>Eukaryota</taxon>
        <taxon>Fungi</taxon>
        <taxon>Dikarya</taxon>
        <taxon>Ascomycota</taxon>
        <taxon>Pezizomycotina</taxon>
        <taxon>Sordariomycetes</taxon>
        <taxon>Sordariomycetidae</taxon>
        <taxon>Sordariales</taxon>
        <taxon>Chaetomiaceae</taxon>
        <taxon>Mycothermus</taxon>
    </lineage>
</organism>
<keyword evidence="9" id="KW-1185">Reference proteome</keyword>
<dbReference type="Pfam" id="PF00083">
    <property type="entry name" value="Sugar_tr"/>
    <property type="match status" value="2"/>
</dbReference>
<feature type="transmembrane region" description="Helical" evidence="6">
    <location>
        <begin position="250"/>
        <end position="271"/>
    </location>
</feature>
<feature type="transmembrane region" description="Helical" evidence="6">
    <location>
        <begin position="31"/>
        <end position="50"/>
    </location>
</feature>
<feature type="transmembrane region" description="Helical" evidence="6">
    <location>
        <begin position="283"/>
        <end position="304"/>
    </location>
</feature>
<evidence type="ECO:0000256" key="5">
    <source>
        <dbReference type="SAM" id="MobiDB-lite"/>
    </source>
</evidence>
<dbReference type="InterPro" id="IPR020846">
    <property type="entry name" value="MFS_dom"/>
</dbReference>
<dbReference type="InterPro" id="IPR005828">
    <property type="entry name" value="MFS_sugar_transport-like"/>
</dbReference>
<sequence>MEDETAVIGSVVTILAIQYGDVWNSSNAKQVMGSIAFAGTVVGQLVFGYLSDKWSRTDSLILSTIILLVSTILTAGSYYHNDAIGMFSVLITWRFFVGIGIGGEYPAGSVACVESTGTLKSSTRNTWFILFTNTMINWGFVFGAFVPYVVSAACHNQHLETIWRVSLGIGAVFPAVLLVLRSSVQEPEPFQKHSMKHTKTPYRLVLRFYGLRVLAVSLVWFIYDFSAYSFSIYSSTILSNLLGTSSQSPALTTIFGWNTVLNLFYIPGSLLGAPLSDLLGPRYALTLGVLLQAAAGFAISARYADLTAPGRSVAGFAAAYGAFLSLGELGPGNNIGLVAAAVCATGVRGQCYGVASAMGKVGAFVGTLVFPYVAAAGKRVVGSEVGAAQYPFWVASGMCVLAAGLVLVGVPGRVGREGVEVEDERFREFLEQNGFDTATMGLRKDGEANGEGARENVETVGPREEKKDGENGDGDTQRPSEGIQG</sequence>
<evidence type="ECO:0000256" key="3">
    <source>
        <dbReference type="ARBA" id="ARBA00022989"/>
    </source>
</evidence>
<name>A0ABR3VIZ8_HUMIN</name>
<feature type="transmembrane region" description="Helical" evidence="6">
    <location>
        <begin position="390"/>
        <end position="410"/>
    </location>
</feature>
<gene>
    <name evidence="8" type="ORF">VTJ49DRAFT_6474</name>
</gene>
<comment type="subcellular location">
    <subcellularLocation>
        <location evidence="1">Membrane</location>
        <topology evidence="1">Multi-pass membrane protein</topology>
    </subcellularLocation>
</comment>
<dbReference type="EMBL" id="JAZGSY010000061">
    <property type="protein sequence ID" value="KAL1841875.1"/>
    <property type="molecule type" value="Genomic_DNA"/>
</dbReference>
<keyword evidence="4 6" id="KW-0472">Membrane</keyword>
<evidence type="ECO:0000256" key="2">
    <source>
        <dbReference type="ARBA" id="ARBA00022692"/>
    </source>
</evidence>
<feature type="transmembrane region" description="Helical" evidence="6">
    <location>
        <begin position="84"/>
        <end position="105"/>
    </location>
</feature>
<feature type="transmembrane region" description="Helical" evidence="6">
    <location>
        <begin position="59"/>
        <end position="78"/>
    </location>
</feature>
<dbReference type="InterPro" id="IPR036259">
    <property type="entry name" value="MFS_trans_sf"/>
</dbReference>
<evidence type="ECO:0000256" key="4">
    <source>
        <dbReference type="ARBA" id="ARBA00023136"/>
    </source>
</evidence>
<keyword evidence="2 6" id="KW-0812">Transmembrane</keyword>
<evidence type="ECO:0000313" key="9">
    <source>
        <dbReference type="Proteomes" id="UP001583172"/>
    </source>
</evidence>
<comment type="caution">
    <text evidence="8">The sequence shown here is derived from an EMBL/GenBank/DDBJ whole genome shotgun (WGS) entry which is preliminary data.</text>
</comment>
<dbReference type="SUPFAM" id="SSF103473">
    <property type="entry name" value="MFS general substrate transporter"/>
    <property type="match status" value="1"/>
</dbReference>
<dbReference type="PROSITE" id="PS50850">
    <property type="entry name" value="MFS"/>
    <property type="match status" value="1"/>
</dbReference>
<protein>
    <recommendedName>
        <fullName evidence="7">Major facilitator superfamily (MFS) profile domain-containing protein</fullName>
    </recommendedName>
</protein>
<dbReference type="PANTHER" id="PTHR23508:SF10">
    <property type="entry name" value="CARBOXYLIC ACID TRANSPORTER PROTEIN HOMOLOG"/>
    <property type="match status" value="1"/>
</dbReference>
<evidence type="ECO:0000313" key="8">
    <source>
        <dbReference type="EMBL" id="KAL1841875.1"/>
    </source>
</evidence>
<feature type="transmembrane region" description="Helical" evidence="6">
    <location>
        <begin position="162"/>
        <end position="184"/>
    </location>
</feature>
<proteinExistence type="predicted"/>
<accession>A0ABR3VIZ8</accession>
<feature type="transmembrane region" description="Helical" evidence="6">
    <location>
        <begin position="204"/>
        <end position="223"/>
    </location>
</feature>
<reference evidence="8 9" key="1">
    <citation type="journal article" date="2024" name="Commun. Biol.">
        <title>Comparative genomic analysis of thermophilic fungi reveals convergent evolutionary adaptations and gene losses.</title>
        <authorList>
            <person name="Steindorff A.S."/>
            <person name="Aguilar-Pontes M.V."/>
            <person name="Robinson A.J."/>
            <person name="Andreopoulos B."/>
            <person name="LaButti K."/>
            <person name="Kuo A."/>
            <person name="Mondo S."/>
            <person name="Riley R."/>
            <person name="Otillar R."/>
            <person name="Haridas S."/>
            <person name="Lipzen A."/>
            <person name="Grimwood J."/>
            <person name="Schmutz J."/>
            <person name="Clum A."/>
            <person name="Reid I.D."/>
            <person name="Moisan M.C."/>
            <person name="Butler G."/>
            <person name="Nguyen T.T.M."/>
            <person name="Dewar K."/>
            <person name="Conant G."/>
            <person name="Drula E."/>
            <person name="Henrissat B."/>
            <person name="Hansel C."/>
            <person name="Singer S."/>
            <person name="Hutchinson M.I."/>
            <person name="de Vries R.P."/>
            <person name="Natvig D.O."/>
            <person name="Powell A.J."/>
            <person name="Tsang A."/>
            <person name="Grigoriev I.V."/>
        </authorList>
    </citation>
    <scope>NUCLEOTIDE SEQUENCE [LARGE SCALE GENOMIC DNA]</scope>
    <source>
        <strain evidence="8 9">CBS 620.91</strain>
    </source>
</reference>
<feature type="domain" description="Major facilitator superfamily (MFS) profile" evidence="7">
    <location>
        <begin position="1"/>
        <end position="414"/>
    </location>
</feature>
<feature type="compositionally biased region" description="Basic and acidic residues" evidence="5">
    <location>
        <begin position="442"/>
        <end position="478"/>
    </location>
</feature>
<evidence type="ECO:0000259" key="7">
    <source>
        <dbReference type="PROSITE" id="PS50850"/>
    </source>
</evidence>
<feature type="region of interest" description="Disordered" evidence="5">
    <location>
        <begin position="440"/>
        <end position="485"/>
    </location>
</feature>
<keyword evidence="3 6" id="KW-1133">Transmembrane helix</keyword>
<dbReference type="Proteomes" id="UP001583172">
    <property type="component" value="Unassembled WGS sequence"/>
</dbReference>
<dbReference type="Gene3D" id="1.20.1250.20">
    <property type="entry name" value="MFS general substrate transporter like domains"/>
    <property type="match status" value="1"/>
</dbReference>
<evidence type="ECO:0000256" key="1">
    <source>
        <dbReference type="ARBA" id="ARBA00004141"/>
    </source>
</evidence>
<feature type="transmembrane region" description="Helical" evidence="6">
    <location>
        <begin position="126"/>
        <end position="150"/>
    </location>
</feature>
<dbReference type="PANTHER" id="PTHR23508">
    <property type="entry name" value="CARBOXYLIC ACID TRANSPORTER PROTEIN HOMOLOG"/>
    <property type="match status" value="1"/>
</dbReference>
<evidence type="ECO:0000256" key="6">
    <source>
        <dbReference type="SAM" id="Phobius"/>
    </source>
</evidence>